<proteinExistence type="predicted"/>
<dbReference type="Proteomes" id="UP000077755">
    <property type="component" value="Chromosome 4"/>
</dbReference>
<organism evidence="1 2">
    <name type="scientific">Daucus carota subsp. sativus</name>
    <name type="common">Carrot</name>
    <dbReference type="NCBI Taxonomy" id="79200"/>
    <lineage>
        <taxon>Eukaryota</taxon>
        <taxon>Viridiplantae</taxon>
        <taxon>Streptophyta</taxon>
        <taxon>Embryophyta</taxon>
        <taxon>Tracheophyta</taxon>
        <taxon>Spermatophyta</taxon>
        <taxon>Magnoliopsida</taxon>
        <taxon>eudicotyledons</taxon>
        <taxon>Gunneridae</taxon>
        <taxon>Pentapetalae</taxon>
        <taxon>asterids</taxon>
        <taxon>campanulids</taxon>
        <taxon>Apiales</taxon>
        <taxon>Apiaceae</taxon>
        <taxon>Apioideae</taxon>
        <taxon>Scandiceae</taxon>
        <taxon>Daucinae</taxon>
        <taxon>Daucus</taxon>
        <taxon>Daucus sect. Daucus</taxon>
    </lineage>
</organism>
<reference evidence="1" key="2">
    <citation type="submission" date="2022-03" db="EMBL/GenBank/DDBJ databases">
        <title>Draft title - Genomic analysis of global carrot germplasm unveils the trajectory of domestication and the origin of high carotenoid orange carrot.</title>
        <authorList>
            <person name="Iorizzo M."/>
            <person name="Ellison S."/>
            <person name="Senalik D."/>
            <person name="Macko-Podgorni A."/>
            <person name="Grzebelus D."/>
            <person name="Bostan H."/>
            <person name="Rolling W."/>
            <person name="Curaba J."/>
            <person name="Simon P."/>
        </authorList>
    </citation>
    <scope>NUCLEOTIDE SEQUENCE</scope>
    <source>
        <tissue evidence="1">Leaf</tissue>
    </source>
</reference>
<accession>A0AAF0WTW0</accession>
<dbReference type="AlphaFoldDB" id="A0AAF0WTW0"/>
<gene>
    <name evidence="1" type="ORF">DCAR_0414710</name>
</gene>
<evidence type="ECO:0008006" key="3">
    <source>
        <dbReference type="Google" id="ProtNLM"/>
    </source>
</evidence>
<reference evidence="1" key="1">
    <citation type="journal article" date="2016" name="Nat. Genet.">
        <title>A high-quality carrot genome assembly provides new insights into carotenoid accumulation and asterid genome evolution.</title>
        <authorList>
            <person name="Iorizzo M."/>
            <person name="Ellison S."/>
            <person name="Senalik D."/>
            <person name="Zeng P."/>
            <person name="Satapoomin P."/>
            <person name="Huang J."/>
            <person name="Bowman M."/>
            <person name="Iovene M."/>
            <person name="Sanseverino W."/>
            <person name="Cavagnaro P."/>
            <person name="Yildiz M."/>
            <person name="Macko-Podgorni A."/>
            <person name="Moranska E."/>
            <person name="Grzebelus E."/>
            <person name="Grzebelus D."/>
            <person name="Ashrafi H."/>
            <person name="Zheng Z."/>
            <person name="Cheng S."/>
            <person name="Spooner D."/>
            <person name="Van Deynze A."/>
            <person name="Simon P."/>
        </authorList>
    </citation>
    <scope>NUCLEOTIDE SEQUENCE</scope>
    <source>
        <tissue evidence="1">Leaf</tissue>
    </source>
</reference>
<sequence>MNILPTVTTVSPDVTALLKAIETQREESKLFVFLNGLDETYSSLRSQILMQIPLPTVEAACAVIQQEESQIDVLSTGEMEYSAMQTKGPGSSDNKSPLCTACGGKGHASDKCWSVTGYPK</sequence>
<keyword evidence="2" id="KW-1185">Reference proteome</keyword>
<dbReference type="PANTHER" id="PTHR34222">
    <property type="entry name" value="GAG_PRE-INTEGRS DOMAIN-CONTAINING PROTEIN"/>
    <property type="match status" value="1"/>
</dbReference>
<dbReference type="PANTHER" id="PTHR34222:SF97">
    <property type="entry name" value="CATALYTIC REGION, PUTATIVE-RELATED"/>
    <property type="match status" value="1"/>
</dbReference>
<name>A0AAF0WTW0_DAUCS</name>
<protein>
    <recommendedName>
        <fullName evidence="3">CCHC-type domain-containing protein</fullName>
    </recommendedName>
</protein>
<dbReference type="EMBL" id="CP093346">
    <property type="protein sequence ID" value="WOG95394.1"/>
    <property type="molecule type" value="Genomic_DNA"/>
</dbReference>
<evidence type="ECO:0000313" key="2">
    <source>
        <dbReference type="Proteomes" id="UP000077755"/>
    </source>
</evidence>
<evidence type="ECO:0000313" key="1">
    <source>
        <dbReference type="EMBL" id="WOG95394.1"/>
    </source>
</evidence>